<comment type="catalytic activity">
    <reaction evidence="15">
        <text>5alpha-pregnane-3,20-dione + NADP(+) = progesterone + NADPH + H(+)</text>
        <dbReference type="Rhea" id="RHEA:21952"/>
        <dbReference type="ChEBI" id="CHEBI:15378"/>
        <dbReference type="ChEBI" id="CHEBI:17026"/>
        <dbReference type="ChEBI" id="CHEBI:28952"/>
        <dbReference type="ChEBI" id="CHEBI:57783"/>
        <dbReference type="ChEBI" id="CHEBI:58349"/>
        <dbReference type="EC" id="1.3.1.22"/>
    </reaction>
    <physiologicalReaction direction="right-to-left" evidence="15">
        <dbReference type="Rhea" id="RHEA:21954"/>
    </physiologicalReaction>
</comment>
<dbReference type="GO" id="GO:0030154">
    <property type="term" value="P:cell differentiation"/>
    <property type="evidence" value="ECO:0007669"/>
    <property type="project" value="UniProtKB-KW"/>
</dbReference>
<dbReference type="GO" id="GO:0007548">
    <property type="term" value="P:sex differentiation"/>
    <property type="evidence" value="ECO:0007669"/>
    <property type="project" value="UniProtKB-KW"/>
</dbReference>
<dbReference type="GO" id="GO:0047751">
    <property type="term" value="F:3-oxo-5-alpha-steroid 4-dehydrogenase (NADP+) activity"/>
    <property type="evidence" value="ECO:0007669"/>
    <property type="project" value="UniProtKB-EC"/>
</dbReference>
<evidence type="ECO:0000313" key="21">
    <source>
        <dbReference type="Proteomes" id="UP000828390"/>
    </source>
</evidence>
<dbReference type="OrthoDB" id="5788137at2759"/>
<dbReference type="Pfam" id="PF02544">
    <property type="entry name" value="Steroid_dh"/>
    <property type="match status" value="1"/>
</dbReference>
<feature type="domain" description="3-oxo-5-alpha-steroid 4-dehydrogenase C-terminal" evidence="19">
    <location>
        <begin position="119"/>
        <end position="267"/>
    </location>
</feature>
<dbReference type="Gene3D" id="1.20.120.1630">
    <property type="match status" value="1"/>
</dbReference>
<dbReference type="Proteomes" id="UP000828390">
    <property type="component" value="Unassembled WGS sequence"/>
</dbReference>
<evidence type="ECO:0000256" key="2">
    <source>
        <dbReference type="ARBA" id="ARBA00004477"/>
    </source>
</evidence>
<keyword evidence="12" id="KW-0443">Lipid metabolism</keyword>
<evidence type="ECO:0000256" key="6">
    <source>
        <dbReference type="ARBA" id="ARBA00022824"/>
    </source>
</evidence>
<evidence type="ECO:0000259" key="19">
    <source>
        <dbReference type="Pfam" id="PF02544"/>
    </source>
</evidence>
<dbReference type="GO" id="GO:0005789">
    <property type="term" value="C:endoplasmic reticulum membrane"/>
    <property type="evidence" value="ECO:0007669"/>
    <property type="project" value="UniProtKB-SubCell"/>
</dbReference>
<keyword evidence="7" id="KW-0492">Microsome</keyword>
<keyword evidence="6" id="KW-0256">Endoplasmic reticulum</keyword>
<dbReference type="PROSITE" id="PS50244">
    <property type="entry name" value="S5A_REDUCTASE"/>
    <property type="match status" value="1"/>
</dbReference>
<reference evidence="20" key="2">
    <citation type="submission" date="2020-11" db="EMBL/GenBank/DDBJ databases">
        <authorList>
            <person name="McCartney M.A."/>
            <person name="Auch B."/>
            <person name="Kono T."/>
            <person name="Mallez S."/>
            <person name="Becker A."/>
            <person name="Gohl D.M."/>
            <person name="Silverstein K.A.T."/>
            <person name="Koren S."/>
            <person name="Bechman K.B."/>
            <person name="Herman A."/>
            <person name="Abrahante J.E."/>
            <person name="Garbe J."/>
        </authorList>
    </citation>
    <scope>NUCLEOTIDE SEQUENCE</scope>
    <source>
        <strain evidence="20">Duluth1</strain>
        <tissue evidence="20">Whole animal</tissue>
    </source>
</reference>
<keyword evidence="11" id="KW-0560">Oxidoreductase</keyword>
<evidence type="ECO:0000313" key="20">
    <source>
        <dbReference type="EMBL" id="KAH3850894.1"/>
    </source>
</evidence>
<dbReference type="PIRSF" id="PIRSF015596">
    <property type="entry name" value="5_alpha-SR2"/>
    <property type="match status" value="1"/>
</dbReference>
<comment type="subcellular location">
    <subcellularLocation>
        <location evidence="2">Endoplasmic reticulum membrane</location>
        <topology evidence="2">Multi-pass membrane protein</topology>
    </subcellularLocation>
    <subcellularLocation>
        <location evidence="1">Microsome membrane</location>
        <topology evidence="1">Multi-pass membrane protein</topology>
    </subcellularLocation>
</comment>
<feature type="transmembrane region" description="Helical" evidence="18">
    <location>
        <begin position="20"/>
        <end position="43"/>
    </location>
</feature>
<evidence type="ECO:0000256" key="18">
    <source>
        <dbReference type="PIRNR" id="PIRNR015596"/>
    </source>
</evidence>
<protein>
    <recommendedName>
        <fullName evidence="18">3-oxo-5alpha-steroid 4-dehydrogenase (NADP(+))</fullName>
        <ecNumber evidence="18">1.3.1.22</ecNumber>
    </recommendedName>
</protein>
<accession>A0A9D4L415</accession>
<dbReference type="InterPro" id="IPR001104">
    <property type="entry name" value="3-oxo-5_a-steroid_4-DH_C"/>
</dbReference>
<dbReference type="InterPro" id="IPR016636">
    <property type="entry name" value="3-oxo-5-alpha-steroid_4-DH"/>
</dbReference>
<feature type="transmembrane region" description="Helical" evidence="18">
    <location>
        <begin position="63"/>
        <end position="81"/>
    </location>
</feature>
<evidence type="ECO:0000256" key="16">
    <source>
        <dbReference type="ARBA" id="ARBA00049166"/>
    </source>
</evidence>
<proteinExistence type="inferred from homology"/>
<comment type="catalytic activity">
    <reaction evidence="16">
        <text>androst-4-ene-3,17-dione + NADPH + H(+) = 5alpha-androstan-3,17-dione + NADP(+)</text>
        <dbReference type="Rhea" id="RHEA:50816"/>
        <dbReference type="ChEBI" id="CHEBI:15378"/>
        <dbReference type="ChEBI" id="CHEBI:15994"/>
        <dbReference type="ChEBI" id="CHEBI:16422"/>
        <dbReference type="ChEBI" id="CHEBI:57783"/>
        <dbReference type="ChEBI" id="CHEBI:58349"/>
    </reaction>
    <physiologicalReaction direction="left-to-right" evidence="16">
        <dbReference type="Rhea" id="RHEA:50817"/>
    </physiologicalReaction>
</comment>
<evidence type="ECO:0000256" key="10">
    <source>
        <dbReference type="ARBA" id="ARBA00022989"/>
    </source>
</evidence>
<comment type="catalytic activity">
    <reaction evidence="18">
        <text>a 3-oxo-5alpha-steroid + NADP(+) = a 3-oxo-Delta(4)-steroid + NADPH + H(+)</text>
        <dbReference type="Rhea" id="RHEA:54384"/>
        <dbReference type="ChEBI" id="CHEBI:13601"/>
        <dbReference type="ChEBI" id="CHEBI:15378"/>
        <dbReference type="ChEBI" id="CHEBI:47909"/>
        <dbReference type="ChEBI" id="CHEBI:57783"/>
        <dbReference type="ChEBI" id="CHEBI:58349"/>
        <dbReference type="EC" id="1.3.1.22"/>
    </reaction>
</comment>
<comment type="similarity">
    <text evidence="3 18">Belongs to the steroid 5-alpha reductase family.</text>
</comment>
<feature type="transmembrane region" description="Helical" evidence="18">
    <location>
        <begin position="125"/>
        <end position="145"/>
    </location>
</feature>
<keyword evidence="10 18" id="KW-1133">Transmembrane helix</keyword>
<dbReference type="GO" id="GO:0006702">
    <property type="term" value="P:androgen biosynthetic process"/>
    <property type="evidence" value="ECO:0007669"/>
    <property type="project" value="UniProtKB-ARBA"/>
</dbReference>
<keyword evidence="4 18" id="KW-0812">Transmembrane</keyword>
<evidence type="ECO:0000256" key="17">
    <source>
        <dbReference type="ARBA" id="ARBA00049397"/>
    </source>
</evidence>
<comment type="catalytic activity">
    <reaction evidence="17">
        <text>17beta-hydroxy-5alpha-androstan-3-one + NADP(+) = testosterone + NADPH + H(+)</text>
        <dbReference type="Rhea" id="RHEA:50820"/>
        <dbReference type="ChEBI" id="CHEBI:15378"/>
        <dbReference type="ChEBI" id="CHEBI:16330"/>
        <dbReference type="ChEBI" id="CHEBI:17347"/>
        <dbReference type="ChEBI" id="CHEBI:57783"/>
        <dbReference type="ChEBI" id="CHEBI:58349"/>
        <dbReference type="EC" id="1.3.1.22"/>
    </reaction>
    <physiologicalReaction direction="right-to-left" evidence="17">
        <dbReference type="Rhea" id="RHEA:50822"/>
    </physiologicalReaction>
</comment>
<evidence type="ECO:0000256" key="9">
    <source>
        <dbReference type="ARBA" id="ARBA00022928"/>
    </source>
</evidence>
<reference evidence="20" key="1">
    <citation type="journal article" date="2019" name="bioRxiv">
        <title>The Genome of the Zebra Mussel, Dreissena polymorpha: A Resource for Invasive Species Research.</title>
        <authorList>
            <person name="McCartney M.A."/>
            <person name="Auch B."/>
            <person name="Kono T."/>
            <person name="Mallez S."/>
            <person name="Zhang Y."/>
            <person name="Obille A."/>
            <person name="Becker A."/>
            <person name="Abrahante J.E."/>
            <person name="Garbe J."/>
            <person name="Badalamenti J.P."/>
            <person name="Herman A."/>
            <person name="Mangelson H."/>
            <person name="Liachko I."/>
            <person name="Sullivan S."/>
            <person name="Sone E.D."/>
            <person name="Koren S."/>
            <person name="Silverstein K.A.T."/>
            <person name="Beckman K.B."/>
            <person name="Gohl D.M."/>
        </authorList>
    </citation>
    <scope>NUCLEOTIDE SEQUENCE</scope>
    <source>
        <strain evidence="20">Duluth1</strain>
        <tissue evidence="20">Whole animal</tissue>
    </source>
</reference>
<feature type="transmembrane region" description="Helical" evidence="18">
    <location>
        <begin position="93"/>
        <end position="113"/>
    </location>
</feature>
<comment type="function">
    <text evidence="14">Converts testosterone into 5-alpha-dihydrotestosterone and progesterone or corticosterone into their corresponding 5-alpha-3-oxosteroids. It plays a central role in sexual differentiation and androgen physiology.</text>
</comment>
<dbReference type="EC" id="1.3.1.22" evidence="18"/>
<feature type="transmembrane region" description="Helical" evidence="18">
    <location>
        <begin position="157"/>
        <end position="174"/>
    </location>
</feature>
<evidence type="ECO:0000256" key="7">
    <source>
        <dbReference type="ARBA" id="ARBA00022848"/>
    </source>
</evidence>
<keyword evidence="9" id="KW-0726">Sexual differentiation</keyword>
<dbReference type="PANTHER" id="PTHR10556:SF57">
    <property type="entry name" value="3-OXO-5-ALPHA-STEROID 4-DEHYDROGENASE 1"/>
    <property type="match status" value="1"/>
</dbReference>
<evidence type="ECO:0000256" key="3">
    <source>
        <dbReference type="ARBA" id="ARBA00007742"/>
    </source>
</evidence>
<name>A0A9D4L415_DREPO</name>
<organism evidence="20 21">
    <name type="scientific">Dreissena polymorpha</name>
    <name type="common">Zebra mussel</name>
    <name type="synonym">Mytilus polymorpha</name>
    <dbReference type="NCBI Taxonomy" id="45954"/>
    <lineage>
        <taxon>Eukaryota</taxon>
        <taxon>Metazoa</taxon>
        <taxon>Spiralia</taxon>
        <taxon>Lophotrochozoa</taxon>
        <taxon>Mollusca</taxon>
        <taxon>Bivalvia</taxon>
        <taxon>Autobranchia</taxon>
        <taxon>Heteroconchia</taxon>
        <taxon>Euheterodonta</taxon>
        <taxon>Imparidentia</taxon>
        <taxon>Neoheterodontei</taxon>
        <taxon>Myida</taxon>
        <taxon>Dreissenoidea</taxon>
        <taxon>Dreissenidae</taxon>
        <taxon>Dreissena</taxon>
    </lineage>
</organism>
<gene>
    <name evidence="20" type="ORF">DPMN_093370</name>
</gene>
<evidence type="ECO:0000256" key="15">
    <source>
        <dbReference type="ARBA" id="ARBA00048292"/>
    </source>
</evidence>
<dbReference type="PANTHER" id="PTHR10556">
    <property type="entry name" value="3-OXO-5-ALPHA-STEROID 4-DEHYDROGENASE"/>
    <property type="match status" value="1"/>
</dbReference>
<keyword evidence="21" id="KW-1185">Reference proteome</keyword>
<comment type="caution">
    <text evidence="20">The sequence shown here is derived from an EMBL/GenBank/DDBJ whole genome shotgun (WGS) entry which is preliminary data.</text>
</comment>
<dbReference type="AlphaFoldDB" id="A0A9D4L415"/>
<sequence>MEISTLTTLVNLVYQNDIYILHLVSYTYIVTSVLVLFLLISGITAPYGRYTRDGWGIFVNGKLAWFVQEIPSFAVPVIFIFQDAPGLRKAPNVLLFSLFVIHYFQRACIFPFLIRGGKPTPFVPFFLALVFCFVNGYLQSAFLLFHADYGNNWWTRTHIWIGVVIFFAGMFINIQSDHILRNLRQPGETGYKIPKGGMFNYVSGANLFGEILEWFGFAVATWSFPALAFSFFTCCNIGPRAWQHHKYYLSKFDDYPKSRKAVIPFLL</sequence>
<evidence type="ECO:0000256" key="5">
    <source>
        <dbReference type="ARBA" id="ARBA00022782"/>
    </source>
</evidence>
<evidence type="ECO:0000256" key="14">
    <source>
        <dbReference type="ARBA" id="ARBA00037789"/>
    </source>
</evidence>
<dbReference type="InterPro" id="IPR039357">
    <property type="entry name" value="SRD5A/TECR"/>
</dbReference>
<keyword evidence="5" id="KW-0221">Differentiation</keyword>
<dbReference type="EMBL" id="JAIWYP010000003">
    <property type="protein sequence ID" value="KAH3850894.1"/>
    <property type="molecule type" value="Genomic_DNA"/>
</dbReference>
<evidence type="ECO:0000256" key="12">
    <source>
        <dbReference type="ARBA" id="ARBA00023098"/>
    </source>
</evidence>
<evidence type="ECO:0000256" key="8">
    <source>
        <dbReference type="ARBA" id="ARBA00022857"/>
    </source>
</evidence>
<evidence type="ECO:0000256" key="11">
    <source>
        <dbReference type="ARBA" id="ARBA00023002"/>
    </source>
</evidence>
<keyword evidence="13 18" id="KW-0472">Membrane</keyword>
<dbReference type="FunFam" id="1.20.120.1630:FF:000002">
    <property type="entry name" value="Steroid 5 alpha-reductase 1"/>
    <property type="match status" value="1"/>
</dbReference>
<evidence type="ECO:0000256" key="1">
    <source>
        <dbReference type="ARBA" id="ARBA00004154"/>
    </source>
</evidence>
<evidence type="ECO:0000256" key="13">
    <source>
        <dbReference type="ARBA" id="ARBA00023136"/>
    </source>
</evidence>
<evidence type="ECO:0000256" key="4">
    <source>
        <dbReference type="ARBA" id="ARBA00022692"/>
    </source>
</evidence>
<keyword evidence="8" id="KW-0521">NADP</keyword>